<dbReference type="Proteomes" id="UP001338125">
    <property type="component" value="Unassembled WGS sequence"/>
</dbReference>
<evidence type="ECO:0000313" key="2">
    <source>
        <dbReference type="EMBL" id="KAK5988190.1"/>
    </source>
</evidence>
<evidence type="ECO:0000313" key="3">
    <source>
        <dbReference type="Proteomes" id="UP001338125"/>
    </source>
</evidence>
<dbReference type="PANTHER" id="PTHR35179:SF2">
    <property type="entry name" value="START DOMAIN-CONTAINING PROTEIN"/>
    <property type="match status" value="1"/>
</dbReference>
<name>A0ABR0S8T7_9HYPO</name>
<comment type="caution">
    <text evidence="2">The sequence shown here is derived from an EMBL/GenBank/DDBJ whole genome shotgun (WGS) entry which is preliminary data.</text>
</comment>
<organism evidence="2 3">
    <name type="scientific">Cladobotryum mycophilum</name>
    <dbReference type="NCBI Taxonomy" id="491253"/>
    <lineage>
        <taxon>Eukaryota</taxon>
        <taxon>Fungi</taxon>
        <taxon>Dikarya</taxon>
        <taxon>Ascomycota</taxon>
        <taxon>Pezizomycotina</taxon>
        <taxon>Sordariomycetes</taxon>
        <taxon>Hypocreomycetidae</taxon>
        <taxon>Hypocreales</taxon>
        <taxon>Hypocreaceae</taxon>
        <taxon>Cladobotryum</taxon>
    </lineage>
</organism>
<protein>
    <recommendedName>
        <fullName evidence="4">Geranylgeranyl pyrophosphate synthetase</fullName>
    </recommendedName>
</protein>
<reference evidence="2 3" key="1">
    <citation type="submission" date="2024-01" db="EMBL/GenBank/DDBJ databases">
        <title>Complete genome of Cladobotryum mycophilum ATHUM6906.</title>
        <authorList>
            <person name="Christinaki A.C."/>
            <person name="Myridakis A.I."/>
            <person name="Kouvelis V.N."/>
        </authorList>
    </citation>
    <scope>NUCLEOTIDE SEQUENCE [LARGE SCALE GENOMIC DNA]</scope>
    <source>
        <strain evidence="2 3">ATHUM6906</strain>
    </source>
</reference>
<feature type="region of interest" description="Disordered" evidence="1">
    <location>
        <begin position="1"/>
        <end position="43"/>
    </location>
</feature>
<feature type="compositionally biased region" description="Basic and acidic residues" evidence="1">
    <location>
        <begin position="24"/>
        <end position="37"/>
    </location>
</feature>
<evidence type="ECO:0008006" key="4">
    <source>
        <dbReference type="Google" id="ProtNLM"/>
    </source>
</evidence>
<dbReference type="PANTHER" id="PTHR35179">
    <property type="entry name" value="PROTEIN CBG02620"/>
    <property type="match status" value="1"/>
</dbReference>
<dbReference type="EMBL" id="JAVFKD010000016">
    <property type="protein sequence ID" value="KAK5988190.1"/>
    <property type="molecule type" value="Genomic_DNA"/>
</dbReference>
<proteinExistence type="predicted"/>
<sequence>MSSLFQQSGGVPRASIPKKGARSCFDDNRRPPRKSDAVMEDPPYGDLIKTITKDDLTNDVPGPYCGITGTELVSSYNWIYQLYPKIMVPGKPRLWTPLEEPEKLDQDRGTYYRDKNAAAYNEHPMEAALVSVMKMHPEPTDLGVDIVACGSTIGNLLRFIRGEEKPFRMLVEFIGNTVHLIRREKSPLATIPGVRGYGHTFPEKYTSWGTDVGDSRSHQRILNYQFGGLNLMLRFEGDGYIKLEEKTPTKSPTRIKKEDSDVLEGFKNLILQVKPVSIVAGRLEVLDGGGIVPQDAIFDLKTRSVHGKDRDTLAEEMPRLWVSQIHKFILAYHKGGLFDEMQIKDVWDDVQTWEKDNQPALRSLAKLLQRLVDERLKVDKDVKIEIVRQEGGPLKIRKRLPDAGTPFSKEVYQQWAKWLEGHSGADVPGEFRQRGDES</sequence>
<accession>A0ABR0S8T7</accession>
<keyword evidence="3" id="KW-1185">Reference proteome</keyword>
<gene>
    <name evidence="2" type="ORF">PT974_12330</name>
</gene>
<evidence type="ECO:0000256" key="1">
    <source>
        <dbReference type="SAM" id="MobiDB-lite"/>
    </source>
</evidence>